<sequence>MFNSRIRRCAYQMMKEMIIENGTGKAKFRYKINLFMFMYGTFRLLATIAIIRNKFQIHPLLPYNISRDDALVSYFLQNSERYQEDILVMMLLFAFFWYSFQNLMYRLNVNKNVWRWWYQLIVVNQDIYYQYYEENYQTIEQSKFIEVTNMFKKTRMRCCVPKLVVNAYIRLLAKYTIHIKLHHLENKSFFNKKLLILPNLSNELRSLIVNFLIVWDYFAFFVQVGGCLTTITGYIYGIINMDNSGLSWFGWTWINLEFILVLNVALEIYQIGLFFTLLTIVASITYCGHIIQVNQKILKLMSKCRHRLPLRPLILWRNRSVIAFQLFEHNRVTSLHISANREMFGRLLYLFIMTNIPGNVYMIRRIFFGKHELIDMVLTWAMVFFQLLVCTVIFGPLAHITKLTHSPNKYIPTLQPMLRQTKGWLWYKIKYEDLFHRLVDNGPKLAITIGPLTPVTYRNFFEVPDIYNTLGGCLMTLTGCIYGIINMDNSGLSWFGWTWISLEFILALNVALEIYQIGLFFTLTAIVASITYCGHIIQVNQKILKLMSKCRHRLPLRPLILWRNRSVIAYQLFEHNRVTSLLISGNREMFGHLLYLFIMTNIPGNVYMIRRIFFGKHELIDMVLTWAMVFFQLLVCTVVFGPLAHITKMTHSPNKYIPTLQPMLRQAKGWLWFKIKYEDLYHRLVDNGPKLAITIGPLTPITYKNFFEAIFVYIGYLLLAFGLNLK</sequence>
<feature type="transmembrane region" description="Helical" evidence="1">
    <location>
        <begin position="373"/>
        <end position="398"/>
    </location>
</feature>
<dbReference type="Proteomes" id="UP001142055">
    <property type="component" value="Chromosome 2"/>
</dbReference>
<feature type="transmembrane region" description="Helical" evidence="1">
    <location>
        <begin position="86"/>
        <end position="105"/>
    </location>
</feature>
<evidence type="ECO:0000313" key="3">
    <source>
        <dbReference type="Proteomes" id="UP001142055"/>
    </source>
</evidence>
<dbReference type="OMA" id="IMVINFE"/>
<feature type="transmembrane region" description="Helical" evidence="1">
    <location>
        <begin position="593"/>
        <end position="610"/>
    </location>
</feature>
<keyword evidence="1" id="KW-0472">Membrane</keyword>
<feature type="transmembrane region" description="Helical" evidence="1">
    <location>
        <begin position="466"/>
        <end position="485"/>
    </location>
</feature>
<accession>A0A9Q0RKV6</accession>
<reference evidence="2" key="1">
    <citation type="submission" date="2022-12" db="EMBL/GenBank/DDBJ databases">
        <title>Genome assemblies of Blomia tropicalis.</title>
        <authorList>
            <person name="Cui Y."/>
        </authorList>
    </citation>
    <scope>NUCLEOTIDE SEQUENCE</scope>
    <source>
        <tissue evidence="2">Adult mites</tissue>
    </source>
</reference>
<protein>
    <submittedName>
        <fullName evidence="2">Uncharacterized protein</fullName>
    </submittedName>
</protein>
<evidence type="ECO:0000313" key="2">
    <source>
        <dbReference type="EMBL" id="KAJ6219638.1"/>
    </source>
</evidence>
<feature type="transmembrane region" description="Helical" evidence="1">
    <location>
        <begin position="32"/>
        <end position="51"/>
    </location>
</feature>
<organism evidence="2 3">
    <name type="scientific">Blomia tropicalis</name>
    <name type="common">Mite</name>
    <dbReference type="NCBI Taxonomy" id="40697"/>
    <lineage>
        <taxon>Eukaryota</taxon>
        <taxon>Metazoa</taxon>
        <taxon>Ecdysozoa</taxon>
        <taxon>Arthropoda</taxon>
        <taxon>Chelicerata</taxon>
        <taxon>Arachnida</taxon>
        <taxon>Acari</taxon>
        <taxon>Acariformes</taxon>
        <taxon>Sarcoptiformes</taxon>
        <taxon>Astigmata</taxon>
        <taxon>Glycyphagoidea</taxon>
        <taxon>Echimyopodidae</taxon>
        <taxon>Blomia</taxon>
    </lineage>
</organism>
<feature type="transmembrane region" description="Helical" evidence="1">
    <location>
        <begin position="622"/>
        <end position="644"/>
    </location>
</feature>
<feature type="transmembrane region" description="Helical" evidence="1">
    <location>
        <begin position="706"/>
        <end position="725"/>
    </location>
</feature>
<feature type="transmembrane region" description="Helical" evidence="1">
    <location>
        <begin position="343"/>
        <end position="361"/>
    </location>
</feature>
<dbReference type="EMBL" id="JAPWDV010000002">
    <property type="protein sequence ID" value="KAJ6219638.1"/>
    <property type="molecule type" value="Genomic_DNA"/>
</dbReference>
<keyword evidence="1" id="KW-0812">Transmembrane</keyword>
<proteinExistence type="predicted"/>
<feature type="transmembrane region" description="Helical" evidence="1">
    <location>
        <begin position="492"/>
        <end position="508"/>
    </location>
</feature>
<feature type="transmembrane region" description="Helical" evidence="1">
    <location>
        <begin position="207"/>
        <end position="236"/>
    </location>
</feature>
<keyword evidence="1" id="KW-1133">Transmembrane helix</keyword>
<feature type="transmembrane region" description="Helical" evidence="1">
    <location>
        <begin position="273"/>
        <end position="291"/>
    </location>
</feature>
<name>A0A9Q0RKV6_BLOTA</name>
<comment type="caution">
    <text evidence="2">The sequence shown here is derived from an EMBL/GenBank/DDBJ whole genome shotgun (WGS) entry which is preliminary data.</text>
</comment>
<evidence type="ECO:0000256" key="1">
    <source>
        <dbReference type="SAM" id="Phobius"/>
    </source>
</evidence>
<dbReference type="AlphaFoldDB" id="A0A9Q0RKV6"/>
<gene>
    <name evidence="2" type="ORF">RDWZM_005450</name>
</gene>
<keyword evidence="3" id="KW-1185">Reference proteome</keyword>
<feature type="transmembrane region" description="Helical" evidence="1">
    <location>
        <begin position="514"/>
        <end position="533"/>
    </location>
</feature>